<proteinExistence type="predicted"/>
<keyword evidence="1" id="KW-0732">Signal</keyword>
<gene>
    <name evidence="2" type="ORF">FO442_17895</name>
</gene>
<reference evidence="2 3" key="1">
    <citation type="submission" date="2019-07" db="EMBL/GenBank/DDBJ databases">
        <authorList>
            <person name="Huq M.A."/>
        </authorList>
    </citation>
    <scope>NUCLEOTIDE SEQUENCE [LARGE SCALE GENOMIC DNA]</scope>
    <source>
        <strain evidence="2 3">MAH-3</strain>
    </source>
</reference>
<dbReference type="Proteomes" id="UP000316008">
    <property type="component" value="Unassembled WGS sequence"/>
</dbReference>
<feature type="signal peptide" evidence="1">
    <location>
        <begin position="1"/>
        <end position="19"/>
    </location>
</feature>
<feature type="chain" id="PRO_5021744765" evidence="1">
    <location>
        <begin position="20"/>
        <end position="531"/>
    </location>
</feature>
<sequence length="531" mass="61016">MKIINLTLLFFLGNLSLFAQDEIPVPSEVKIVRSEPYPVVDAYLKEYYPLGNGEVLAIKLNRKGGLIVQKFSGENLNETLKGESLLKIEKGTAIEGTFKMGDSFYFMFSKLTGTQEVTLYSKEINTSTLMFENDEKELLTMTEPENQVPFGAIVLSKQTFPRFSFDFSSDRSKMVVSYRKKPKVKDDSNNNDVIGMYAFDSEMNKVWGNEYQMPYTESLMDNLDFTLDSNGNGYFLIRKYKEEVTRKNRESADNQSLAILIANPEGSLNEVEFNLGEYIIDDVFMKENKDGNIICAGYYRKPKSYGMDGTFVSILDSKGNLRAPRFYEFSLDFIKKYKRISEKQKGRMEKADENGRLAMTNLEMRNIQVLEDGGVVLGGEIYYVTSTTDPKTGRTTYTYHFDDVILVKINGDGELGWMEKFPKRSVTESFRLLVSEKFTYVLFRDPLRNATMTEDGEVNREIRGDYVTAHRVDNKTGERKYLPLFDSRKIDGIAVYQYALNRVTALSDNSFAIELYIKKKSDMMFKVEFEE</sequence>
<keyword evidence="3" id="KW-1185">Reference proteome</keyword>
<evidence type="ECO:0000313" key="3">
    <source>
        <dbReference type="Proteomes" id="UP000316008"/>
    </source>
</evidence>
<organism evidence="2 3">
    <name type="scientific">Fluviicola chungangensis</name>
    <dbReference type="NCBI Taxonomy" id="2597671"/>
    <lineage>
        <taxon>Bacteria</taxon>
        <taxon>Pseudomonadati</taxon>
        <taxon>Bacteroidota</taxon>
        <taxon>Flavobacteriia</taxon>
        <taxon>Flavobacteriales</taxon>
        <taxon>Crocinitomicaceae</taxon>
        <taxon>Fluviicola</taxon>
    </lineage>
</organism>
<dbReference type="EMBL" id="VLPL01000012">
    <property type="protein sequence ID" value="TSJ39048.1"/>
    <property type="molecule type" value="Genomic_DNA"/>
</dbReference>
<dbReference type="OrthoDB" id="613240at2"/>
<accession>A0A556MGM7</accession>
<protein>
    <submittedName>
        <fullName evidence="2">Uncharacterized protein</fullName>
    </submittedName>
</protein>
<evidence type="ECO:0000313" key="2">
    <source>
        <dbReference type="EMBL" id="TSJ39048.1"/>
    </source>
</evidence>
<name>A0A556MGM7_9FLAO</name>
<comment type="caution">
    <text evidence="2">The sequence shown here is derived from an EMBL/GenBank/DDBJ whole genome shotgun (WGS) entry which is preliminary data.</text>
</comment>
<dbReference type="AlphaFoldDB" id="A0A556MGM7"/>
<dbReference type="RefSeq" id="WP_144334587.1">
    <property type="nucleotide sequence ID" value="NZ_VLPL01000012.1"/>
</dbReference>
<evidence type="ECO:0000256" key="1">
    <source>
        <dbReference type="SAM" id="SignalP"/>
    </source>
</evidence>